<keyword evidence="4" id="KW-1185">Reference proteome</keyword>
<dbReference type="HOGENOM" id="CLU_524640_0_0_10"/>
<dbReference type="SUPFAM" id="SSF48317">
    <property type="entry name" value="Acid phosphatase/Vanadium-dependent haloperoxidase"/>
    <property type="match status" value="1"/>
</dbReference>
<keyword evidence="1" id="KW-0732">Signal</keyword>
<organism evidence="3 4">
    <name type="scientific">Hallella bergensis DSM 17361</name>
    <dbReference type="NCBI Taxonomy" id="585502"/>
    <lineage>
        <taxon>Bacteria</taxon>
        <taxon>Pseudomonadati</taxon>
        <taxon>Bacteroidota</taxon>
        <taxon>Bacteroidia</taxon>
        <taxon>Bacteroidales</taxon>
        <taxon>Prevotellaceae</taxon>
        <taxon>Hallella</taxon>
    </lineage>
</organism>
<feature type="chain" id="PRO_5003025978" evidence="1">
    <location>
        <begin position="20"/>
        <end position="519"/>
    </location>
</feature>
<dbReference type="AlphaFoldDB" id="D1PWF2"/>
<evidence type="ECO:0000259" key="2">
    <source>
        <dbReference type="SMART" id="SM00014"/>
    </source>
</evidence>
<dbReference type="SMART" id="SM00014">
    <property type="entry name" value="acidPPc"/>
    <property type="match status" value="1"/>
</dbReference>
<evidence type="ECO:0000313" key="3">
    <source>
        <dbReference type="EMBL" id="EFA44283.1"/>
    </source>
</evidence>
<protein>
    <submittedName>
        <fullName evidence="3">PAP2 family protein</fullName>
        <ecNumber evidence="3">3.1.3.2</ecNumber>
    </submittedName>
</protein>
<dbReference type="InterPro" id="IPR036938">
    <property type="entry name" value="PAP2/HPO_sf"/>
</dbReference>
<dbReference type="eggNOG" id="COG0671">
    <property type="taxonomic scope" value="Bacteria"/>
</dbReference>
<reference evidence="3 4" key="1">
    <citation type="submission" date="2009-10" db="EMBL/GenBank/DDBJ databases">
        <authorList>
            <person name="Qin X."/>
            <person name="Bachman B."/>
            <person name="Battles P."/>
            <person name="Bell A."/>
            <person name="Bess C."/>
            <person name="Bickham C."/>
            <person name="Chaboub L."/>
            <person name="Chen D."/>
            <person name="Coyle M."/>
            <person name="Deiros D.R."/>
            <person name="Dinh H."/>
            <person name="Forbes L."/>
            <person name="Fowler G."/>
            <person name="Francisco L."/>
            <person name="Fu Q."/>
            <person name="Gubbala S."/>
            <person name="Hale W."/>
            <person name="Han Y."/>
            <person name="Hemphill L."/>
            <person name="Highlander S.K."/>
            <person name="Hirani K."/>
            <person name="Hogues M."/>
            <person name="Jackson L."/>
            <person name="Jakkamsetti A."/>
            <person name="Javaid M."/>
            <person name="Jiang H."/>
            <person name="Korchina V."/>
            <person name="Kovar C."/>
            <person name="Lara F."/>
            <person name="Lee S."/>
            <person name="Mata R."/>
            <person name="Mathew T."/>
            <person name="Moen C."/>
            <person name="Morales K."/>
            <person name="Munidasa M."/>
            <person name="Nazareth L."/>
            <person name="Ngo R."/>
            <person name="Nguyen L."/>
            <person name="Okwuonu G."/>
            <person name="Ongeri F."/>
            <person name="Patil S."/>
            <person name="Petrosino J."/>
            <person name="Pham C."/>
            <person name="Pham P."/>
            <person name="Pu L.-L."/>
            <person name="Puazo M."/>
            <person name="Raj R."/>
            <person name="Reid J."/>
            <person name="Rouhana J."/>
            <person name="Saada N."/>
            <person name="Shang Y."/>
            <person name="Simmons D."/>
            <person name="Thornton R."/>
            <person name="Warren J."/>
            <person name="Weissenberger G."/>
            <person name="Zhang J."/>
            <person name="Zhang L."/>
            <person name="Zhou C."/>
            <person name="Zhu D."/>
            <person name="Muzny D."/>
            <person name="Worley K."/>
            <person name="Gibbs R."/>
        </authorList>
    </citation>
    <scope>NUCLEOTIDE SEQUENCE [LARGE SCALE GENOMIC DNA]</scope>
    <source>
        <strain evidence="3 4">DSM 17361</strain>
    </source>
</reference>
<feature type="domain" description="Phosphatidic acid phosphatase type 2/haloperoxidase" evidence="2">
    <location>
        <begin position="105"/>
        <end position="216"/>
    </location>
</feature>
<dbReference type="GO" id="GO:0003993">
    <property type="term" value="F:acid phosphatase activity"/>
    <property type="evidence" value="ECO:0007669"/>
    <property type="project" value="UniProtKB-EC"/>
</dbReference>
<keyword evidence="3" id="KW-0378">Hydrolase</keyword>
<dbReference type="InterPro" id="IPR001011">
    <property type="entry name" value="Acid_Pase_classA_bac"/>
</dbReference>
<dbReference type="EMBL" id="ACKS01000056">
    <property type="protein sequence ID" value="EFA44283.1"/>
    <property type="molecule type" value="Genomic_DNA"/>
</dbReference>
<feature type="signal peptide" evidence="1">
    <location>
        <begin position="1"/>
        <end position="19"/>
    </location>
</feature>
<name>D1PWF2_9BACT</name>
<dbReference type="OrthoDB" id="9805301at2"/>
<dbReference type="PRINTS" id="PR00483">
    <property type="entry name" value="BACPHPHTASE"/>
</dbReference>
<sequence>MKHIVLLSLAILTTYSAQAQEDSPSFLKARQAPDASFYLPAPPDTSSIAYLVDFHKYQWGKAQRSTPRGRQADFDTYWQADSILKGYTRAFGMAITPSTTPETYSLMCRVCVDAEFGVAAAKRRYMRKRPYVQFNEHTGCPDQEEELRHTGSYPSGHSARGWASALVLAELRPDRQSQILERGYQYGESRVIEGYHYESDVEAARLAASAIVARLHADDAFMSQLQKSKRELSRLIYPSTLDLSQWQLNTVAPLVKDSTQTFQGMAIDGNYLVSLQNRGLATIYQLPSMRKLTDVFPLGCYNSCNHANAAAFGCEKFSNSDALPLLYVSQAYKKPVNGKKDYCYVERLNLDGSSNTVQTIHFDDIAHLFGYALQWTVDRKNRHLIGFGNTKSNKDPNNELRIIIFPLPRLERGKEVHLRSSDAIECYTIQQHDGRYPARVVGQGACVYDDCLIMPTGFGTKTEPSVVYVWDLRNKTLVDVLDYSGQLDYEMEDMDFYKGDAYIQTNGAGIVKLANNKNK</sequence>
<evidence type="ECO:0000313" key="4">
    <source>
        <dbReference type="Proteomes" id="UP000003160"/>
    </source>
</evidence>
<dbReference type="Pfam" id="PF01569">
    <property type="entry name" value="PAP2"/>
    <property type="match status" value="1"/>
</dbReference>
<dbReference type="Gene3D" id="1.20.144.10">
    <property type="entry name" value="Phosphatidic acid phosphatase type 2/haloperoxidase"/>
    <property type="match status" value="1"/>
</dbReference>
<comment type="caution">
    <text evidence="3">The sequence shown here is derived from an EMBL/GenBank/DDBJ whole genome shotgun (WGS) entry which is preliminary data.</text>
</comment>
<dbReference type="CDD" id="cd03397">
    <property type="entry name" value="PAP2_acid_phosphatase"/>
    <property type="match status" value="1"/>
</dbReference>
<accession>D1PWF2</accession>
<dbReference type="RefSeq" id="WP_007173391.1">
    <property type="nucleotide sequence ID" value="NZ_GG704780.1"/>
</dbReference>
<gene>
    <name evidence="3" type="ORF">HMPREF0645_1287</name>
</gene>
<dbReference type="Proteomes" id="UP000003160">
    <property type="component" value="Unassembled WGS sequence"/>
</dbReference>
<evidence type="ECO:0000256" key="1">
    <source>
        <dbReference type="SAM" id="SignalP"/>
    </source>
</evidence>
<dbReference type="EC" id="3.1.3.2" evidence="3"/>
<dbReference type="InterPro" id="IPR000326">
    <property type="entry name" value="PAP2/HPO"/>
</dbReference>
<proteinExistence type="predicted"/>
<dbReference type="GO" id="GO:0030288">
    <property type="term" value="C:outer membrane-bounded periplasmic space"/>
    <property type="evidence" value="ECO:0007669"/>
    <property type="project" value="InterPro"/>
</dbReference>